<sequence>MILASKWRASPASALHSDHGAQYSSQAYWEGLSTYGLQPNMGEIGHVYDNAYAERLVGTLKRE</sequence>
<feature type="domain" description="Integrase catalytic" evidence="1">
    <location>
        <begin position="1"/>
        <end position="63"/>
    </location>
</feature>
<dbReference type="Gene3D" id="3.30.420.10">
    <property type="entry name" value="Ribonuclease H-like superfamily/Ribonuclease H"/>
    <property type="match status" value="1"/>
</dbReference>
<name>A0A7C1JJU3_9CHLR</name>
<evidence type="ECO:0000313" key="2">
    <source>
        <dbReference type="EMBL" id="HDX31002.1"/>
    </source>
</evidence>
<proteinExistence type="predicted"/>
<dbReference type="InterPro" id="IPR012337">
    <property type="entry name" value="RNaseH-like_sf"/>
</dbReference>
<dbReference type="InterPro" id="IPR001584">
    <property type="entry name" value="Integrase_cat-core"/>
</dbReference>
<dbReference type="SUPFAM" id="SSF53098">
    <property type="entry name" value="Ribonuclease H-like"/>
    <property type="match status" value="1"/>
</dbReference>
<dbReference type="AlphaFoldDB" id="A0A7C1JJU3"/>
<dbReference type="PROSITE" id="PS50994">
    <property type="entry name" value="INTEGRASE"/>
    <property type="match status" value="1"/>
</dbReference>
<accession>A0A7C1JJU3</accession>
<organism evidence="2">
    <name type="scientific">Caldilinea aerophila</name>
    <dbReference type="NCBI Taxonomy" id="133453"/>
    <lineage>
        <taxon>Bacteria</taxon>
        <taxon>Bacillati</taxon>
        <taxon>Chloroflexota</taxon>
        <taxon>Caldilineae</taxon>
        <taxon>Caldilineales</taxon>
        <taxon>Caldilineaceae</taxon>
        <taxon>Caldilinea</taxon>
    </lineage>
</organism>
<dbReference type="InterPro" id="IPR036397">
    <property type="entry name" value="RNaseH_sf"/>
</dbReference>
<gene>
    <name evidence="2" type="ORF">ENQ20_05845</name>
</gene>
<dbReference type="GO" id="GO:0015074">
    <property type="term" value="P:DNA integration"/>
    <property type="evidence" value="ECO:0007669"/>
    <property type="project" value="InterPro"/>
</dbReference>
<comment type="caution">
    <text evidence="2">The sequence shown here is derived from an EMBL/GenBank/DDBJ whole genome shotgun (WGS) entry which is preliminary data.</text>
</comment>
<protein>
    <submittedName>
        <fullName evidence="2">Transposase</fullName>
    </submittedName>
</protein>
<reference evidence="2" key="1">
    <citation type="journal article" date="2020" name="mSystems">
        <title>Genome- and Community-Level Interaction Insights into Carbon Utilization and Element Cycling Functions of Hydrothermarchaeota in Hydrothermal Sediment.</title>
        <authorList>
            <person name="Zhou Z."/>
            <person name="Liu Y."/>
            <person name="Xu W."/>
            <person name="Pan J."/>
            <person name="Luo Z.H."/>
            <person name="Li M."/>
        </authorList>
    </citation>
    <scope>NUCLEOTIDE SEQUENCE [LARGE SCALE GENOMIC DNA]</scope>
    <source>
        <strain evidence="2">SpSt-289</strain>
    </source>
</reference>
<dbReference type="EMBL" id="DSMG01000065">
    <property type="protein sequence ID" value="HDX31002.1"/>
    <property type="molecule type" value="Genomic_DNA"/>
</dbReference>
<evidence type="ECO:0000259" key="1">
    <source>
        <dbReference type="PROSITE" id="PS50994"/>
    </source>
</evidence>
<dbReference type="GO" id="GO:0003676">
    <property type="term" value="F:nucleic acid binding"/>
    <property type="evidence" value="ECO:0007669"/>
    <property type="project" value="InterPro"/>
</dbReference>